<sequence>MTPEDSLALNGNFLTGYNLPLQLDKIKCANNCISS</sequence>
<dbReference type="Proteomes" id="UP000006727">
    <property type="component" value="Chromosome 15"/>
</dbReference>
<reference evidence="2" key="3">
    <citation type="submission" date="2020-12" db="UniProtKB">
        <authorList>
            <consortium name="EnsemblPlants"/>
        </authorList>
    </citation>
    <scope>IDENTIFICATION</scope>
</reference>
<reference evidence="1 3" key="1">
    <citation type="journal article" date="2008" name="Science">
        <title>The Physcomitrella genome reveals evolutionary insights into the conquest of land by plants.</title>
        <authorList>
            <person name="Rensing S."/>
            <person name="Lang D."/>
            <person name="Zimmer A."/>
            <person name="Terry A."/>
            <person name="Salamov A."/>
            <person name="Shapiro H."/>
            <person name="Nishiyama T."/>
            <person name="Perroud P.-F."/>
            <person name="Lindquist E."/>
            <person name="Kamisugi Y."/>
            <person name="Tanahashi T."/>
            <person name="Sakakibara K."/>
            <person name="Fujita T."/>
            <person name="Oishi K."/>
            <person name="Shin-I T."/>
            <person name="Kuroki Y."/>
            <person name="Toyoda A."/>
            <person name="Suzuki Y."/>
            <person name="Hashimoto A."/>
            <person name="Yamaguchi K."/>
            <person name="Sugano A."/>
            <person name="Kohara Y."/>
            <person name="Fujiyama A."/>
            <person name="Anterola A."/>
            <person name="Aoki S."/>
            <person name="Ashton N."/>
            <person name="Barbazuk W.B."/>
            <person name="Barker E."/>
            <person name="Bennetzen J."/>
            <person name="Bezanilla M."/>
            <person name="Blankenship R."/>
            <person name="Cho S.H."/>
            <person name="Dutcher S."/>
            <person name="Estelle M."/>
            <person name="Fawcett J.A."/>
            <person name="Gundlach H."/>
            <person name="Hanada K."/>
            <person name="Heyl A."/>
            <person name="Hicks K.A."/>
            <person name="Hugh J."/>
            <person name="Lohr M."/>
            <person name="Mayer K."/>
            <person name="Melkozernov A."/>
            <person name="Murata T."/>
            <person name="Nelson D."/>
            <person name="Pils B."/>
            <person name="Prigge M."/>
            <person name="Reiss B."/>
            <person name="Renner T."/>
            <person name="Rombauts S."/>
            <person name="Rushton P."/>
            <person name="Sanderfoot A."/>
            <person name="Schween G."/>
            <person name="Shiu S.-H."/>
            <person name="Stueber K."/>
            <person name="Theodoulou F.L."/>
            <person name="Tu H."/>
            <person name="Van de Peer Y."/>
            <person name="Verrier P.J."/>
            <person name="Waters E."/>
            <person name="Wood A."/>
            <person name="Yang L."/>
            <person name="Cove D."/>
            <person name="Cuming A."/>
            <person name="Hasebe M."/>
            <person name="Lucas S."/>
            <person name="Mishler D.B."/>
            <person name="Reski R."/>
            <person name="Grigoriev I."/>
            <person name="Quatrano R.S."/>
            <person name="Boore J.L."/>
        </authorList>
    </citation>
    <scope>NUCLEOTIDE SEQUENCE [LARGE SCALE GENOMIC DNA]</scope>
    <source>
        <strain evidence="2 3">cv. Gransden 2004</strain>
    </source>
</reference>
<evidence type="ECO:0000313" key="1">
    <source>
        <dbReference type="EMBL" id="PNR39334.1"/>
    </source>
</evidence>
<dbReference type="EMBL" id="ABEU02000015">
    <property type="protein sequence ID" value="PNR39334.1"/>
    <property type="molecule type" value="Genomic_DNA"/>
</dbReference>
<evidence type="ECO:0000313" key="3">
    <source>
        <dbReference type="Proteomes" id="UP000006727"/>
    </source>
</evidence>
<dbReference type="EnsemblPlants" id="Pp3c15_11240V3.1">
    <property type="protein sequence ID" value="Pp3c15_11240V3.1"/>
    <property type="gene ID" value="Pp3c15_11240"/>
</dbReference>
<proteinExistence type="predicted"/>
<reference evidence="1 3" key="2">
    <citation type="journal article" date="2018" name="Plant J.">
        <title>The Physcomitrella patens chromosome-scale assembly reveals moss genome structure and evolution.</title>
        <authorList>
            <person name="Lang D."/>
            <person name="Ullrich K.K."/>
            <person name="Murat F."/>
            <person name="Fuchs J."/>
            <person name="Jenkins J."/>
            <person name="Haas F.B."/>
            <person name="Piednoel M."/>
            <person name="Gundlach H."/>
            <person name="Van Bel M."/>
            <person name="Meyberg R."/>
            <person name="Vives C."/>
            <person name="Morata J."/>
            <person name="Symeonidi A."/>
            <person name="Hiss M."/>
            <person name="Muchero W."/>
            <person name="Kamisugi Y."/>
            <person name="Saleh O."/>
            <person name="Blanc G."/>
            <person name="Decker E.L."/>
            <person name="van Gessel N."/>
            <person name="Grimwood J."/>
            <person name="Hayes R.D."/>
            <person name="Graham S.W."/>
            <person name="Gunter L.E."/>
            <person name="McDaniel S.F."/>
            <person name="Hoernstein S.N.W."/>
            <person name="Larsson A."/>
            <person name="Li F.W."/>
            <person name="Perroud P.F."/>
            <person name="Phillips J."/>
            <person name="Ranjan P."/>
            <person name="Rokshar D.S."/>
            <person name="Rothfels C.J."/>
            <person name="Schneider L."/>
            <person name="Shu S."/>
            <person name="Stevenson D.W."/>
            <person name="Thummler F."/>
            <person name="Tillich M."/>
            <person name="Villarreal Aguilar J.C."/>
            <person name="Widiez T."/>
            <person name="Wong G.K."/>
            <person name="Wymore A."/>
            <person name="Zhang Y."/>
            <person name="Zimmer A.D."/>
            <person name="Quatrano R.S."/>
            <person name="Mayer K.F.X."/>
            <person name="Goodstein D."/>
            <person name="Casacuberta J.M."/>
            <person name="Vandepoele K."/>
            <person name="Reski R."/>
            <person name="Cuming A.C."/>
            <person name="Tuskan G.A."/>
            <person name="Maumus F."/>
            <person name="Salse J."/>
            <person name="Schmutz J."/>
            <person name="Rensing S.A."/>
        </authorList>
    </citation>
    <scope>NUCLEOTIDE SEQUENCE [LARGE SCALE GENOMIC DNA]</scope>
    <source>
        <strain evidence="2 3">cv. Gransden 2004</strain>
    </source>
</reference>
<dbReference type="Gene3D" id="2.60.120.650">
    <property type="entry name" value="Cupin"/>
    <property type="match status" value="1"/>
</dbReference>
<gene>
    <name evidence="1" type="ORF">PHYPA_019612</name>
</gene>
<evidence type="ECO:0000313" key="2">
    <source>
        <dbReference type="EnsemblPlants" id="Pp3c15_11240V3.1"/>
    </source>
</evidence>
<dbReference type="Gramene" id="Pp3c15_11240V3.1">
    <property type="protein sequence ID" value="Pp3c15_11240V3.1"/>
    <property type="gene ID" value="Pp3c15_11240"/>
</dbReference>
<organism evidence="1">
    <name type="scientific">Physcomitrium patens</name>
    <name type="common">Spreading-leaved earth moss</name>
    <name type="synonym">Physcomitrella patens</name>
    <dbReference type="NCBI Taxonomy" id="3218"/>
    <lineage>
        <taxon>Eukaryota</taxon>
        <taxon>Viridiplantae</taxon>
        <taxon>Streptophyta</taxon>
        <taxon>Embryophyta</taxon>
        <taxon>Bryophyta</taxon>
        <taxon>Bryophytina</taxon>
        <taxon>Bryopsida</taxon>
        <taxon>Funariidae</taxon>
        <taxon>Funariales</taxon>
        <taxon>Funariaceae</taxon>
        <taxon>Physcomitrium</taxon>
    </lineage>
</organism>
<protein>
    <submittedName>
        <fullName evidence="1 2">Uncharacterized protein</fullName>
    </submittedName>
</protein>
<keyword evidence="3" id="KW-1185">Reference proteome</keyword>
<dbReference type="InParanoid" id="A0A2K1JCT1"/>
<dbReference type="AlphaFoldDB" id="A0A2K1JCT1"/>
<accession>A0A2K1JCT1</accession>
<name>A0A2K1JCT1_PHYPA</name>